<evidence type="ECO:0000256" key="5">
    <source>
        <dbReference type="SAM" id="MobiDB-lite"/>
    </source>
</evidence>
<dbReference type="Proteomes" id="UP000537326">
    <property type="component" value="Unassembled WGS sequence"/>
</dbReference>
<dbReference type="Gene3D" id="3.40.50.1000">
    <property type="entry name" value="HAD superfamily/HAD-like"/>
    <property type="match status" value="1"/>
</dbReference>
<comment type="caution">
    <text evidence="6">The sequence shown here is derived from an EMBL/GenBank/DDBJ whole genome shotgun (WGS) entry which is preliminary data.</text>
</comment>
<protein>
    <submittedName>
        <fullName evidence="6">Putative hydrolase of the HAD superfamily</fullName>
    </submittedName>
</protein>
<dbReference type="GO" id="GO:0016791">
    <property type="term" value="F:phosphatase activity"/>
    <property type="evidence" value="ECO:0007669"/>
    <property type="project" value="TreeGrafter"/>
</dbReference>
<evidence type="ECO:0000256" key="3">
    <source>
        <dbReference type="ARBA" id="ARBA00022801"/>
    </source>
</evidence>
<evidence type="ECO:0000313" key="7">
    <source>
        <dbReference type="Proteomes" id="UP000537326"/>
    </source>
</evidence>
<organism evidence="6 7">
    <name type="scientific">Nocardioides marinus</name>
    <dbReference type="NCBI Taxonomy" id="374514"/>
    <lineage>
        <taxon>Bacteria</taxon>
        <taxon>Bacillati</taxon>
        <taxon>Actinomycetota</taxon>
        <taxon>Actinomycetes</taxon>
        <taxon>Propionibacteriales</taxon>
        <taxon>Nocardioidaceae</taxon>
        <taxon>Nocardioides</taxon>
    </lineage>
</organism>
<accession>A0A7Y9YEE2</accession>
<feature type="region of interest" description="Disordered" evidence="5">
    <location>
        <begin position="1"/>
        <end position="24"/>
    </location>
</feature>
<dbReference type="SFLD" id="SFLDS00003">
    <property type="entry name" value="Haloacid_Dehalogenase"/>
    <property type="match status" value="1"/>
</dbReference>
<dbReference type="SFLD" id="SFLDG01129">
    <property type="entry name" value="C1.5:_HAD__Beta-PGM__Phosphata"/>
    <property type="match status" value="1"/>
</dbReference>
<dbReference type="InterPro" id="IPR051400">
    <property type="entry name" value="HAD-like_hydrolase"/>
</dbReference>
<dbReference type="AlphaFoldDB" id="A0A7Y9YEE2"/>
<evidence type="ECO:0000256" key="2">
    <source>
        <dbReference type="ARBA" id="ARBA00022723"/>
    </source>
</evidence>
<dbReference type="RefSeq" id="WP_179531499.1">
    <property type="nucleotide sequence ID" value="NZ_BAAAPP010000005.1"/>
</dbReference>
<dbReference type="PANTHER" id="PTHR46470">
    <property type="entry name" value="N-ACYLNEURAMINATE-9-PHOSPHATASE"/>
    <property type="match status" value="1"/>
</dbReference>
<gene>
    <name evidence="6" type="ORF">BKA05_002216</name>
</gene>
<dbReference type="InterPro" id="IPR023214">
    <property type="entry name" value="HAD_sf"/>
</dbReference>
<keyword evidence="3 6" id="KW-0378">Hydrolase</keyword>
<feature type="compositionally biased region" description="Low complexity" evidence="5">
    <location>
        <begin position="1"/>
        <end position="14"/>
    </location>
</feature>
<dbReference type="InterPro" id="IPR036412">
    <property type="entry name" value="HAD-like_sf"/>
</dbReference>
<evidence type="ECO:0000313" key="6">
    <source>
        <dbReference type="EMBL" id="NYI10701.1"/>
    </source>
</evidence>
<evidence type="ECO:0000256" key="1">
    <source>
        <dbReference type="ARBA" id="ARBA00001946"/>
    </source>
</evidence>
<dbReference type="PANTHER" id="PTHR46470:SF2">
    <property type="entry name" value="GLYCERALDEHYDE 3-PHOSPHATE PHOSPHATASE"/>
    <property type="match status" value="1"/>
</dbReference>
<keyword evidence="2" id="KW-0479">Metal-binding</keyword>
<keyword evidence="4" id="KW-0460">Magnesium</keyword>
<evidence type="ECO:0000256" key="4">
    <source>
        <dbReference type="ARBA" id="ARBA00022842"/>
    </source>
</evidence>
<dbReference type="SUPFAM" id="SSF56784">
    <property type="entry name" value="HAD-like"/>
    <property type="match status" value="1"/>
</dbReference>
<dbReference type="EMBL" id="JACBZI010000001">
    <property type="protein sequence ID" value="NYI10701.1"/>
    <property type="molecule type" value="Genomic_DNA"/>
</dbReference>
<proteinExistence type="predicted"/>
<keyword evidence="7" id="KW-1185">Reference proteome</keyword>
<dbReference type="InterPro" id="IPR006439">
    <property type="entry name" value="HAD-SF_hydro_IA"/>
</dbReference>
<dbReference type="PRINTS" id="PR00413">
    <property type="entry name" value="HADHALOGNASE"/>
</dbReference>
<sequence length="262" mass="28430">MDGTGAADTTSGTERGTGRGAGRGAGQGVEAVIFDWGGTLTRWHDVDFHAESLALAEAVRRTPTRDDDHHARAARLHAAGGVVWGRSRDHQTSATIEDLFTEAGLDHDPDLLTAYYEFWEPHTLTDPEVGPLWEWLRGQGIAVGVLSNTIWPRAWHRGFFERDGVLGLLDGDVYTSELPWTKPSPLAFVAAMEAVGASDASRCVYVGDRLFDDVWGAQQAGLRAVHVPHSTIPAEQVGHTEGVPDAVAHRLADVRDIVTAWL</sequence>
<dbReference type="GO" id="GO:0046872">
    <property type="term" value="F:metal ion binding"/>
    <property type="evidence" value="ECO:0007669"/>
    <property type="project" value="UniProtKB-KW"/>
</dbReference>
<reference evidence="6 7" key="1">
    <citation type="submission" date="2020-07" db="EMBL/GenBank/DDBJ databases">
        <title>Sequencing the genomes of 1000 actinobacteria strains.</title>
        <authorList>
            <person name="Klenk H.-P."/>
        </authorList>
    </citation>
    <scope>NUCLEOTIDE SEQUENCE [LARGE SCALE GENOMIC DNA]</scope>
    <source>
        <strain evidence="6 7">DSM 18248</strain>
    </source>
</reference>
<dbReference type="Pfam" id="PF00702">
    <property type="entry name" value="Hydrolase"/>
    <property type="match status" value="1"/>
</dbReference>
<dbReference type="GO" id="GO:0044281">
    <property type="term" value="P:small molecule metabolic process"/>
    <property type="evidence" value="ECO:0007669"/>
    <property type="project" value="UniProtKB-ARBA"/>
</dbReference>
<name>A0A7Y9YEE2_9ACTN</name>
<comment type="cofactor">
    <cofactor evidence="1">
        <name>Mg(2+)</name>
        <dbReference type="ChEBI" id="CHEBI:18420"/>
    </cofactor>
</comment>